<feature type="signal peptide" evidence="1">
    <location>
        <begin position="1"/>
        <end position="20"/>
    </location>
</feature>
<reference evidence="3 4" key="1">
    <citation type="submission" date="2024-05" db="EMBL/GenBank/DDBJ databases">
        <title>Culex pipiens pipiens assembly and annotation.</title>
        <authorList>
            <person name="Alout H."/>
            <person name="Durand T."/>
        </authorList>
    </citation>
    <scope>NUCLEOTIDE SEQUENCE [LARGE SCALE GENOMIC DNA]</scope>
    <source>
        <strain evidence="3">HA-2024</strain>
        <tissue evidence="3">Whole body</tissue>
    </source>
</reference>
<keyword evidence="1" id="KW-0732">Signal</keyword>
<name>A0ABD1DEA7_CULPP</name>
<dbReference type="Gene3D" id="2.170.140.10">
    <property type="entry name" value="Chitin binding domain"/>
    <property type="match status" value="1"/>
</dbReference>
<evidence type="ECO:0000259" key="2">
    <source>
        <dbReference type="PROSITE" id="PS50940"/>
    </source>
</evidence>
<dbReference type="SUPFAM" id="SSF57625">
    <property type="entry name" value="Invertebrate chitin-binding proteins"/>
    <property type="match status" value="1"/>
</dbReference>
<dbReference type="Proteomes" id="UP001562425">
    <property type="component" value="Unassembled WGS sequence"/>
</dbReference>
<comment type="caution">
    <text evidence="3">The sequence shown here is derived from an EMBL/GenBank/DDBJ whole genome shotgun (WGS) entry which is preliminary data.</text>
</comment>
<dbReference type="PROSITE" id="PS50940">
    <property type="entry name" value="CHIT_BIND_II"/>
    <property type="match status" value="1"/>
</dbReference>
<gene>
    <name evidence="3" type="ORF">pipiens_009385</name>
</gene>
<dbReference type="Pfam" id="PF01607">
    <property type="entry name" value="CBM_14"/>
    <property type="match status" value="1"/>
</dbReference>
<dbReference type="EMBL" id="JBEHCU010006091">
    <property type="protein sequence ID" value="KAL1397903.1"/>
    <property type="molecule type" value="Genomic_DNA"/>
</dbReference>
<dbReference type="InterPro" id="IPR036508">
    <property type="entry name" value="Chitin-bd_dom_sf"/>
</dbReference>
<dbReference type="InterPro" id="IPR002557">
    <property type="entry name" value="Chitin-bd_dom"/>
</dbReference>
<evidence type="ECO:0000256" key="1">
    <source>
        <dbReference type="SAM" id="SignalP"/>
    </source>
</evidence>
<keyword evidence="4" id="KW-1185">Reference proteome</keyword>
<sequence>MNIKILSFVVVLQVTTAVLSAPAEPLYVNPCLGIMTVQNVPNPEDCTRFYICINQQPFPGTCAPGLIFDVLTMACNRAEDSVCIVDLPSPPTAAPASESFENSKLVR</sequence>
<evidence type="ECO:0000313" key="3">
    <source>
        <dbReference type="EMBL" id="KAL1397903.1"/>
    </source>
</evidence>
<dbReference type="SMART" id="SM00494">
    <property type="entry name" value="ChtBD2"/>
    <property type="match status" value="1"/>
</dbReference>
<protein>
    <recommendedName>
        <fullName evidence="2">Chitin-binding type-2 domain-containing protein</fullName>
    </recommendedName>
</protein>
<feature type="domain" description="Chitin-binding type-2" evidence="2">
    <location>
        <begin position="28"/>
        <end position="85"/>
    </location>
</feature>
<proteinExistence type="predicted"/>
<organism evidence="3 4">
    <name type="scientific">Culex pipiens pipiens</name>
    <name type="common">Northern house mosquito</name>
    <dbReference type="NCBI Taxonomy" id="38569"/>
    <lineage>
        <taxon>Eukaryota</taxon>
        <taxon>Metazoa</taxon>
        <taxon>Ecdysozoa</taxon>
        <taxon>Arthropoda</taxon>
        <taxon>Hexapoda</taxon>
        <taxon>Insecta</taxon>
        <taxon>Pterygota</taxon>
        <taxon>Neoptera</taxon>
        <taxon>Endopterygota</taxon>
        <taxon>Diptera</taxon>
        <taxon>Nematocera</taxon>
        <taxon>Culicoidea</taxon>
        <taxon>Culicidae</taxon>
        <taxon>Culicinae</taxon>
        <taxon>Culicini</taxon>
        <taxon>Culex</taxon>
        <taxon>Culex</taxon>
    </lineage>
</organism>
<evidence type="ECO:0000313" key="4">
    <source>
        <dbReference type="Proteomes" id="UP001562425"/>
    </source>
</evidence>
<dbReference type="AlphaFoldDB" id="A0ABD1DEA7"/>
<feature type="chain" id="PRO_5044750693" description="Chitin-binding type-2 domain-containing protein" evidence="1">
    <location>
        <begin position="21"/>
        <end position="107"/>
    </location>
</feature>
<accession>A0ABD1DEA7</accession>